<keyword evidence="5 11" id="KW-0833">Ubl conjugation pathway</keyword>
<dbReference type="InterPro" id="IPR023313">
    <property type="entry name" value="UBQ-conjugating_AS"/>
</dbReference>
<dbReference type="Proteomes" id="UP001157974">
    <property type="component" value="Unassembled WGS sequence"/>
</dbReference>
<reference evidence="13 14" key="1">
    <citation type="journal article" date="2023" name="Nat. Commun.">
        <title>Origin of minicircular mitochondrial genomes in red algae.</title>
        <authorList>
            <person name="Lee Y."/>
            <person name="Cho C.H."/>
            <person name="Lee Y.M."/>
            <person name="Park S.I."/>
            <person name="Yang J.H."/>
            <person name="West J.A."/>
            <person name="Bhattacharya D."/>
            <person name="Yoon H.S."/>
        </authorList>
    </citation>
    <scope>NUCLEOTIDE SEQUENCE [LARGE SCALE GENOMIC DNA]</scope>
    <source>
        <strain evidence="13 14">CCMP1338</strain>
        <tissue evidence="13">Whole cell</tissue>
    </source>
</reference>
<evidence type="ECO:0000256" key="5">
    <source>
        <dbReference type="ARBA" id="ARBA00022786"/>
    </source>
</evidence>
<dbReference type="GO" id="GO:0005634">
    <property type="term" value="C:nucleus"/>
    <property type="evidence" value="ECO:0007669"/>
    <property type="project" value="UniProtKB-SubCell"/>
</dbReference>
<dbReference type="PANTHER" id="PTHR24067">
    <property type="entry name" value="UBIQUITIN-CONJUGATING ENZYME E2"/>
    <property type="match status" value="1"/>
</dbReference>
<evidence type="ECO:0000256" key="3">
    <source>
        <dbReference type="ARBA" id="ARBA00022679"/>
    </source>
</evidence>
<dbReference type="AlphaFoldDB" id="A0AAV8V047"/>
<dbReference type="Gene3D" id="3.10.110.10">
    <property type="entry name" value="Ubiquitin Conjugating Enzyme"/>
    <property type="match status" value="1"/>
</dbReference>
<dbReference type="GO" id="GO:0005694">
    <property type="term" value="C:chromosome"/>
    <property type="evidence" value="ECO:0007669"/>
    <property type="project" value="UniProtKB-ARBA"/>
</dbReference>
<evidence type="ECO:0000259" key="12">
    <source>
        <dbReference type="PROSITE" id="PS50127"/>
    </source>
</evidence>
<dbReference type="PROSITE" id="PS50127">
    <property type="entry name" value="UBC_2"/>
    <property type="match status" value="1"/>
</dbReference>
<evidence type="ECO:0000313" key="13">
    <source>
        <dbReference type="EMBL" id="KAJ8907825.1"/>
    </source>
</evidence>
<feature type="active site" description="Glycyl thioester intermediate" evidence="10">
    <location>
        <position position="92"/>
    </location>
</feature>
<dbReference type="InterPro" id="IPR016135">
    <property type="entry name" value="UBQ-conjugating_enzyme/RWD"/>
</dbReference>
<accession>A0AAV8V047</accession>
<sequence>MSGIAVGRLQQERKDWRQDHPHGFFAKPTVANGQTNVMRWECGIPGKANTIFEGGLYRLVIEFLDEYPSRPPRCRFTPPLFHPNVYPSGTVCLSILDAEKGWRPSITVKQILLGIQDLLDTPNLNDPANSSAYTLYT</sequence>
<comment type="caution">
    <text evidence="13">The sequence shown here is derived from an EMBL/GenBank/DDBJ whole genome shotgun (WGS) entry which is preliminary data.</text>
</comment>
<dbReference type="GO" id="GO:0005524">
    <property type="term" value="F:ATP binding"/>
    <property type="evidence" value="ECO:0007669"/>
    <property type="project" value="UniProtKB-UniRule"/>
</dbReference>
<evidence type="ECO:0000256" key="9">
    <source>
        <dbReference type="ARBA" id="ARBA00044296"/>
    </source>
</evidence>
<dbReference type="InterPro" id="IPR050113">
    <property type="entry name" value="Ub_conjugating_enzyme"/>
</dbReference>
<evidence type="ECO:0000256" key="1">
    <source>
        <dbReference type="ARBA" id="ARBA00004123"/>
    </source>
</evidence>
<dbReference type="CDD" id="cd23798">
    <property type="entry name" value="UBCc_UBE2I"/>
    <property type="match status" value="1"/>
</dbReference>
<dbReference type="FunFam" id="3.10.110.10:FF:000035">
    <property type="entry name" value="SUMO-conjugating enzyme ubc9"/>
    <property type="match status" value="1"/>
</dbReference>
<keyword evidence="4 11" id="KW-0547">Nucleotide-binding</keyword>
<proteinExistence type="inferred from homology"/>
<evidence type="ECO:0000256" key="7">
    <source>
        <dbReference type="ARBA" id="ARBA00023242"/>
    </source>
</evidence>
<dbReference type="SMART" id="SM00212">
    <property type="entry name" value="UBCc"/>
    <property type="match status" value="1"/>
</dbReference>
<protein>
    <recommendedName>
        <fullName evidence="8">SUMO-conjugating enzyme UBC9</fullName>
    </recommendedName>
    <alternativeName>
        <fullName evidence="9">Ubiquitin carrier protein 9</fullName>
    </alternativeName>
</protein>
<keyword evidence="14" id="KW-1185">Reference proteome</keyword>
<dbReference type="GO" id="GO:0019787">
    <property type="term" value="F:ubiquitin-like protein transferase activity"/>
    <property type="evidence" value="ECO:0007669"/>
    <property type="project" value="UniProtKB-ARBA"/>
</dbReference>
<keyword evidence="7" id="KW-0539">Nucleus</keyword>
<evidence type="ECO:0000256" key="11">
    <source>
        <dbReference type="RuleBase" id="RU362109"/>
    </source>
</evidence>
<gene>
    <name evidence="13" type="ORF">NDN08_007929</name>
</gene>
<dbReference type="Pfam" id="PF00179">
    <property type="entry name" value="UQ_con"/>
    <property type="match status" value="1"/>
</dbReference>
<comment type="similarity">
    <text evidence="11">Belongs to the ubiquitin-conjugating enzyme family.</text>
</comment>
<keyword evidence="6 11" id="KW-0067">ATP-binding</keyword>
<evidence type="ECO:0000256" key="6">
    <source>
        <dbReference type="ARBA" id="ARBA00022840"/>
    </source>
</evidence>
<name>A0AAV8V047_9RHOD</name>
<dbReference type="InterPro" id="IPR000608">
    <property type="entry name" value="UBC"/>
</dbReference>
<organism evidence="13 14">
    <name type="scientific">Rhodosorus marinus</name>
    <dbReference type="NCBI Taxonomy" id="101924"/>
    <lineage>
        <taxon>Eukaryota</taxon>
        <taxon>Rhodophyta</taxon>
        <taxon>Stylonematophyceae</taxon>
        <taxon>Stylonematales</taxon>
        <taxon>Stylonemataceae</taxon>
        <taxon>Rhodosorus</taxon>
    </lineage>
</organism>
<evidence type="ECO:0000256" key="4">
    <source>
        <dbReference type="ARBA" id="ARBA00022741"/>
    </source>
</evidence>
<evidence type="ECO:0000256" key="10">
    <source>
        <dbReference type="PROSITE-ProRule" id="PRU10133"/>
    </source>
</evidence>
<evidence type="ECO:0000313" key="14">
    <source>
        <dbReference type="Proteomes" id="UP001157974"/>
    </source>
</evidence>
<comment type="pathway">
    <text evidence="2">Protein modification; protein sumoylation.</text>
</comment>
<dbReference type="PROSITE" id="PS00183">
    <property type="entry name" value="UBC_1"/>
    <property type="match status" value="1"/>
</dbReference>
<dbReference type="EMBL" id="JAMWBK010000002">
    <property type="protein sequence ID" value="KAJ8907825.1"/>
    <property type="molecule type" value="Genomic_DNA"/>
</dbReference>
<feature type="domain" description="UBC core" evidence="12">
    <location>
        <begin position="4"/>
        <end position="137"/>
    </location>
</feature>
<comment type="subcellular location">
    <subcellularLocation>
        <location evidence="1">Nucleus</location>
    </subcellularLocation>
</comment>
<keyword evidence="3" id="KW-0808">Transferase</keyword>
<dbReference type="SUPFAM" id="SSF54495">
    <property type="entry name" value="UBC-like"/>
    <property type="match status" value="1"/>
</dbReference>
<evidence type="ECO:0000256" key="8">
    <source>
        <dbReference type="ARBA" id="ARBA00039165"/>
    </source>
</evidence>
<evidence type="ECO:0000256" key="2">
    <source>
        <dbReference type="ARBA" id="ARBA00004718"/>
    </source>
</evidence>